<dbReference type="GO" id="GO:0000977">
    <property type="term" value="F:RNA polymerase II transcription regulatory region sequence-specific DNA binding"/>
    <property type="evidence" value="ECO:0007669"/>
    <property type="project" value="TreeGrafter"/>
</dbReference>
<dbReference type="GO" id="GO:0005634">
    <property type="term" value="C:nucleus"/>
    <property type="evidence" value="ECO:0007669"/>
    <property type="project" value="TreeGrafter"/>
</dbReference>
<dbReference type="PANTHER" id="PTHR24409:SF295">
    <property type="entry name" value="AZ2-RELATED"/>
    <property type="match status" value="1"/>
</dbReference>
<evidence type="ECO:0000256" key="5">
    <source>
        <dbReference type="PROSITE-ProRule" id="PRU00042"/>
    </source>
</evidence>
<evidence type="ECO:0000313" key="8">
    <source>
        <dbReference type="EMBL" id="CAJ2511693.1"/>
    </source>
</evidence>
<reference evidence="8" key="1">
    <citation type="submission" date="2023-10" db="EMBL/GenBank/DDBJ databases">
        <authorList>
            <person name="Hackl T."/>
        </authorList>
    </citation>
    <scope>NUCLEOTIDE SEQUENCE</scope>
</reference>
<evidence type="ECO:0000256" key="2">
    <source>
        <dbReference type="ARBA" id="ARBA00022737"/>
    </source>
</evidence>
<feature type="compositionally biased region" description="Polar residues" evidence="6">
    <location>
        <begin position="353"/>
        <end position="364"/>
    </location>
</feature>
<dbReference type="InterPro" id="IPR036236">
    <property type="entry name" value="Znf_C2H2_sf"/>
</dbReference>
<comment type="caution">
    <text evidence="8">The sequence shown here is derived from an EMBL/GenBank/DDBJ whole genome shotgun (WGS) entry which is preliminary data.</text>
</comment>
<keyword evidence="4" id="KW-0862">Zinc</keyword>
<keyword evidence="3 5" id="KW-0863">Zinc-finger</keyword>
<feature type="compositionally biased region" description="Polar residues" evidence="6">
    <location>
        <begin position="27"/>
        <end position="39"/>
    </location>
</feature>
<dbReference type="GO" id="GO:0008270">
    <property type="term" value="F:zinc ion binding"/>
    <property type="evidence" value="ECO:0007669"/>
    <property type="project" value="UniProtKB-KW"/>
</dbReference>
<feature type="region of interest" description="Disordered" evidence="6">
    <location>
        <begin position="297"/>
        <end position="364"/>
    </location>
</feature>
<dbReference type="GO" id="GO:0000981">
    <property type="term" value="F:DNA-binding transcription factor activity, RNA polymerase II-specific"/>
    <property type="evidence" value="ECO:0007669"/>
    <property type="project" value="TreeGrafter"/>
</dbReference>
<feature type="compositionally biased region" description="Basic and acidic residues" evidence="6">
    <location>
        <begin position="102"/>
        <end position="133"/>
    </location>
</feature>
<dbReference type="InterPro" id="IPR057026">
    <property type="entry name" value="Znf-C2H2_ascomycetes"/>
</dbReference>
<feature type="region of interest" description="Disordered" evidence="6">
    <location>
        <begin position="187"/>
        <end position="208"/>
    </location>
</feature>
<feature type="region of interest" description="Disordered" evidence="6">
    <location>
        <begin position="223"/>
        <end position="282"/>
    </location>
</feature>
<proteinExistence type="predicted"/>
<dbReference type="SUPFAM" id="SSF57667">
    <property type="entry name" value="beta-beta-alpha zinc fingers"/>
    <property type="match status" value="1"/>
</dbReference>
<feature type="compositionally biased region" description="Polar residues" evidence="6">
    <location>
        <begin position="135"/>
        <end position="145"/>
    </location>
</feature>
<evidence type="ECO:0000256" key="4">
    <source>
        <dbReference type="ARBA" id="ARBA00022833"/>
    </source>
</evidence>
<accession>A0AAI8VVA1</accession>
<dbReference type="InterPro" id="IPR013087">
    <property type="entry name" value="Znf_C2H2_type"/>
</dbReference>
<dbReference type="Pfam" id="PF24537">
    <property type="entry name" value="zf-C2H2_fungi"/>
    <property type="match status" value="1"/>
</dbReference>
<dbReference type="PANTHER" id="PTHR24409">
    <property type="entry name" value="ZINC FINGER PROTEIN 142"/>
    <property type="match status" value="1"/>
</dbReference>
<feature type="region of interest" description="Disordered" evidence="6">
    <location>
        <begin position="1"/>
        <end position="145"/>
    </location>
</feature>
<gene>
    <name evidence="8" type="ORF">KHLLAP_LOCUS12161</name>
</gene>
<dbReference type="Gene3D" id="3.30.160.60">
    <property type="entry name" value="Classic Zinc Finger"/>
    <property type="match status" value="1"/>
</dbReference>
<keyword evidence="9" id="KW-1185">Reference proteome</keyword>
<sequence length="626" mass="69660">MEIPSSRYAPREPGGPPPAIYIDGSKRFNQPGGSNTSRVPSSSSLSPALASIPMSIPNNRHLAEDDAPPPLPPPRYVPIMGFPGPPRHDRIPSIDSSGSWDSPKRDAEVDRPRFGNQENEQRAARPNHRDEGYHSLNSTISSLGSQDSLPKKLFMSHDQYQFNRPSGSDYDNHLLKKLDSRRTFDNRRAGQRLHPQVPQLSLAIRPNDKSLIDSPVRFTETPLHATASPRSMPYYGASNAEYRSPIDPADVDRSPFPRTRRNNSDDATMSTHSSVDDNDFPMEETSGIRRLHIDDSLMRPEYQTVGQKRRASSPPGDDVPMQGVPGSCELLRRREGVSRASPTPRLSVLPPESISSVSSTGRTGSYVSAPSLTTSISSLNSFGGRSPSGISSGGFSPIEVMNNSPYNTPLSLAPSPSAPLARMPHQRNLSNENRSLATPRKVSEVPKASISKIQGGFFMCECCPKKPKKFETAEELSTHEAEKQYECSFCGNRFKNKNEAERHQNSLHVRRHSWSCSALLMSSYDRAFHESTNRPGEADSCGYCGEEFARNGGAGRSRHPTELDWDERLRHLQDVHKFRECNSSKKFFRADHFRQHLKHSHAGTSGKWTNMLENACMLEEDPPQPR</sequence>
<organism evidence="8 9">
    <name type="scientific">Anthostomella pinea</name>
    <dbReference type="NCBI Taxonomy" id="933095"/>
    <lineage>
        <taxon>Eukaryota</taxon>
        <taxon>Fungi</taxon>
        <taxon>Dikarya</taxon>
        <taxon>Ascomycota</taxon>
        <taxon>Pezizomycotina</taxon>
        <taxon>Sordariomycetes</taxon>
        <taxon>Xylariomycetidae</taxon>
        <taxon>Xylariales</taxon>
        <taxon>Xylariaceae</taxon>
        <taxon>Anthostomella</taxon>
    </lineage>
</organism>
<dbReference type="AlphaFoldDB" id="A0AAI8VVA1"/>
<dbReference type="EMBL" id="CAUWAG010000018">
    <property type="protein sequence ID" value="CAJ2511693.1"/>
    <property type="molecule type" value="Genomic_DNA"/>
</dbReference>
<keyword evidence="1" id="KW-0479">Metal-binding</keyword>
<protein>
    <submittedName>
        <fullName evidence="8">Uu.00g073180.m01.CDS01</fullName>
    </submittedName>
</protein>
<feature type="domain" description="C2H2-type" evidence="7">
    <location>
        <begin position="485"/>
        <end position="513"/>
    </location>
</feature>
<evidence type="ECO:0000256" key="1">
    <source>
        <dbReference type="ARBA" id="ARBA00022723"/>
    </source>
</evidence>
<evidence type="ECO:0000313" key="9">
    <source>
        <dbReference type="Proteomes" id="UP001295740"/>
    </source>
</evidence>
<dbReference type="PROSITE" id="PS50157">
    <property type="entry name" value="ZINC_FINGER_C2H2_2"/>
    <property type="match status" value="1"/>
</dbReference>
<dbReference type="Proteomes" id="UP001295740">
    <property type="component" value="Unassembled WGS sequence"/>
</dbReference>
<dbReference type="PROSITE" id="PS00028">
    <property type="entry name" value="ZINC_FINGER_C2H2_1"/>
    <property type="match status" value="1"/>
</dbReference>
<evidence type="ECO:0000256" key="3">
    <source>
        <dbReference type="ARBA" id="ARBA00022771"/>
    </source>
</evidence>
<evidence type="ECO:0000259" key="7">
    <source>
        <dbReference type="PROSITE" id="PS50157"/>
    </source>
</evidence>
<feature type="compositionally biased region" description="Low complexity" evidence="6">
    <location>
        <begin position="40"/>
        <end position="51"/>
    </location>
</feature>
<evidence type="ECO:0000256" key="6">
    <source>
        <dbReference type="SAM" id="MobiDB-lite"/>
    </source>
</evidence>
<keyword evidence="2" id="KW-0677">Repeat</keyword>
<name>A0AAI8VVA1_9PEZI</name>